<keyword evidence="2" id="KW-1185">Reference proteome</keyword>
<evidence type="ECO:0000313" key="2">
    <source>
        <dbReference type="Proteomes" id="UP000019423"/>
    </source>
</evidence>
<name>W8ESG2_9BACT</name>
<protein>
    <submittedName>
        <fullName evidence="1">Uncharacterized protein</fullName>
    </submittedName>
</protein>
<proteinExistence type="predicted"/>
<dbReference type="Proteomes" id="UP000019423">
    <property type="component" value="Plasmid pHsw1"/>
</dbReference>
<dbReference type="HOGENOM" id="CLU_2973307_0_0_10"/>
<organism evidence="1 2">
    <name type="scientific">Hymenobacter swuensis DY53</name>
    <dbReference type="NCBI Taxonomy" id="1227739"/>
    <lineage>
        <taxon>Bacteria</taxon>
        <taxon>Pseudomonadati</taxon>
        <taxon>Bacteroidota</taxon>
        <taxon>Cytophagia</taxon>
        <taxon>Cytophagales</taxon>
        <taxon>Hymenobacteraceae</taxon>
        <taxon>Hymenobacter</taxon>
    </lineage>
</organism>
<dbReference type="EMBL" id="CP007144">
    <property type="protein sequence ID" value="AHJ95463.1"/>
    <property type="molecule type" value="Genomic_DNA"/>
</dbReference>
<geneLocation type="plasmid" evidence="1 2">
    <name>pHsw1</name>
</geneLocation>
<accession>W8ESG2</accession>
<sequence>MGGCNTRMGRMVPMGRCRDAIGGVSSGLMLLGPTAAGRSMTRRHLLRLYTIQAAWQVA</sequence>
<evidence type="ECO:0000313" key="1">
    <source>
        <dbReference type="EMBL" id="AHJ95463.1"/>
    </source>
</evidence>
<gene>
    <name evidence="1" type="ORF">Hsw_PA0130</name>
</gene>
<dbReference type="PATRIC" id="fig|1227739.3.peg.159"/>
<keyword evidence="1" id="KW-0614">Plasmid</keyword>
<dbReference type="KEGG" id="hsw:Hsw_PA0130"/>
<dbReference type="AlphaFoldDB" id="W8ESG2"/>
<reference evidence="1 2" key="1">
    <citation type="submission" date="2014-01" db="EMBL/GenBank/DDBJ databases">
        <title>Complete sequence of plasmid1 of ionizing-radiation resistance bacterium Hymenobacter swuensis DY53.</title>
        <authorList>
            <person name="Jung J.-H."/>
            <person name="Jeong S.-W."/>
            <person name="Joe M.-H."/>
            <person name="Cho y.-j."/>
            <person name="Kim M.-K."/>
            <person name="Lim S.-Y."/>
        </authorList>
    </citation>
    <scope>NUCLEOTIDE SEQUENCE [LARGE SCALE GENOMIC DNA]</scope>
    <source>
        <strain evidence="1 2">DY53</strain>
        <plasmid evidence="1 2">pHsw1</plasmid>
    </source>
</reference>